<evidence type="ECO:0000313" key="3">
    <source>
        <dbReference type="EMBL" id="MBB6498012.1"/>
    </source>
</evidence>
<protein>
    <submittedName>
        <fullName evidence="3">CubicO group peptidase (Beta-lactamase class C family)</fullName>
    </submittedName>
</protein>
<dbReference type="PANTHER" id="PTHR46825">
    <property type="entry name" value="D-ALANYL-D-ALANINE-CARBOXYPEPTIDASE/ENDOPEPTIDASE AMPH"/>
    <property type="match status" value="1"/>
</dbReference>
<comment type="caution">
    <text evidence="3">The sequence shown here is derived from an EMBL/GenBank/DDBJ whole genome shotgun (WGS) entry which is preliminary data.</text>
</comment>
<dbReference type="InterPro" id="IPR012338">
    <property type="entry name" value="Beta-lactam/transpept-like"/>
</dbReference>
<dbReference type="RefSeq" id="WP_184621753.1">
    <property type="nucleotide sequence ID" value="NZ_JACHCC010000001.1"/>
</dbReference>
<dbReference type="Pfam" id="PF00144">
    <property type="entry name" value="Beta-lactamase"/>
    <property type="match status" value="1"/>
</dbReference>
<dbReference type="Gene3D" id="3.40.710.10">
    <property type="entry name" value="DD-peptidase/beta-lactamase superfamily"/>
    <property type="match status" value="1"/>
</dbReference>
<sequence>MQRILLTFFIFLSSSSFGQNNPSFIDTLFYGKNGLKNKIPGIGISIGIFKEGKTKFYSFGNISHISKQKVDKNTVFEIGSNTKLFTALLLAIEIKKGKIPESAFIDSYLPNEVILQPDLKNKIRFTNLASFSSGLPTLHDDMYDSLLLAKDALQPYKFVDKEYLYNILNNTLKVPNYGRYEYSNLSYGLIGAILENFTKKNYADLLQNNIFKQLGLRNTWTSIVKGQNKAGGYYESKEVEYLQLNALSPAGIIKSDAVDMLKFIKYQLHPPNNALGKAIVLTQHIFANDIDIKTGLGWHILNNDMHEAFYVMQGDTIGNSSLLYFDHKSNTGIVILINQSNHDLTGVLLDYLIKGIHVDK</sequence>
<gene>
    <name evidence="3" type="ORF">HDF25_000136</name>
</gene>
<dbReference type="InterPro" id="IPR001466">
    <property type="entry name" value="Beta-lactam-related"/>
</dbReference>
<dbReference type="SUPFAM" id="SSF56601">
    <property type="entry name" value="beta-lactamase/transpeptidase-like"/>
    <property type="match status" value="1"/>
</dbReference>
<feature type="chain" id="PRO_5030685267" evidence="1">
    <location>
        <begin position="19"/>
        <end position="360"/>
    </location>
</feature>
<name>A0A7X0J1B9_9SPHI</name>
<feature type="signal peptide" evidence="1">
    <location>
        <begin position="1"/>
        <end position="18"/>
    </location>
</feature>
<accession>A0A7X0J1B9</accession>
<evidence type="ECO:0000256" key="1">
    <source>
        <dbReference type="SAM" id="SignalP"/>
    </source>
</evidence>
<dbReference type="InterPro" id="IPR050491">
    <property type="entry name" value="AmpC-like"/>
</dbReference>
<reference evidence="3 4" key="1">
    <citation type="submission" date="2020-08" db="EMBL/GenBank/DDBJ databases">
        <title>Genomic Encyclopedia of Type Strains, Phase IV (KMG-V): Genome sequencing to study the core and pangenomes of soil and plant-associated prokaryotes.</title>
        <authorList>
            <person name="Whitman W."/>
        </authorList>
    </citation>
    <scope>NUCLEOTIDE SEQUENCE [LARGE SCALE GENOMIC DNA]</scope>
    <source>
        <strain evidence="3 4">M2T3</strain>
    </source>
</reference>
<proteinExistence type="predicted"/>
<evidence type="ECO:0000313" key="4">
    <source>
        <dbReference type="Proteomes" id="UP000521017"/>
    </source>
</evidence>
<keyword evidence="1" id="KW-0732">Signal</keyword>
<dbReference type="AlphaFoldDB" id="A0A7X0J1B9"/>
<dbReference type="EMBL" id="JACHCC010000001">
    <property type="protein sequence ID" value="MBB6498012.1"/>
    <property type="molecule type" value="Genomic_DNA"/>
</dbReference>
<dbReference type="Proteomes" id="UP000521017">
    <property type="component" value="Unassembled WGS sequence"/>
</dbReference>
<evidence type="ECO:0000259" key="2">
    <source>
        <dbReference type="Pfam" id="PF00144"/>
    </source>
</evidence>
<organism evidence="3 4">
    <name type="scientific">Pedobacter cryoconitis</name>
    <dbReference type="NCBI Taxonomy" id="188932"/>
    <lineage>
        <taxon>Bacteria</taxon>
        <taxon>Pseudomonadati</taxon>
        <taxon>Bacteroidota</taxon>
        <taxon>Sphingobacteriia</taxon>
        <taxon>Sphingobacteriales</taxon>
        <taxon>Sphingobacteriaceae</taxon>
        <taxon>Pedobacter</taxon>
    </lineage>
</organism>
<dbReference type="PANTHER" id="PTHR46825:SF9">
    <property type="entry name" value="BETA-LACTAMASE-RELATED DOMAIN-CONTAINING PROTEIN"/>
    <property type="match status" value="1"/>
</dbReference>
<feature type="domain" description="Beta-lactamase-related" evidence="2">
    <location>
        <begin position="42"/>
        <end position="342"/>
    </location>
</feature>